<evidence type="ECO:0000313" key="5">
    <source>
        <dbReference type="EMBL" id="RJS46590.1"/>
    </source>
</evidence>
<dbReference type="InterPro" id="IPR006059">
    <property type="entry name" value="SBP"/>
</dbReference>
<reference evidence="6" key="1">
    <citation type="submission" date="2018-09" db="EMBL/GenBank/DDBJ databases">
        <authorList>
            <person name="Zhu H."/>
        </authorList>
    </citation>
    <scope>NUCLEOTIDE SEQUENCE [LARGE SCALE GENOMIC DNA]</scope>
    <source>
        <strain evidence="6">K1W22B-1</strain>
    </source>
</reference>
<gene>
    <name evidence="5" type="ORF">D4739_10435</name>
</gene>
<dbReference type="Gene3D" id="3.40.190.10">
    <property type="entry name" value="Periplasmic binding protein-like II"/>
    <property type="match status" value="1"/>
</dbReference>
<dbReference type="PANTHER" id="PTHR30061">
    <property type="entry name" value="MALTOSE-BINDING PERIPLASMIC PROTEIN"/>
    <property type="match status" value="1"/>
</dbReference>
<dbReference type="PANTHER" id="PTHR30061:SF50">
    <property type="entry name" value="MALTOSE_MALTODEXTRIN-BINDING PERIPLASMIC PROTEIN"/>
    <property type="match status" value="1"/>
</dbReference>
<feature type="signal peptide" evidence="4">
    <location>
        <begin position="1"/>
        <end position="25"/>
    </location>
</feature>
<dbReference type="GO" id="GO:0015768">
    <property type="term" value="P:maltose transport"/>
    <property type="evidence" value="ECO:0007669"/>
    <property type="project" value="TreeGrafter"/>
</dbReference>
<evidence type="ECO:0000256" key="2">
    <source>
        <dbReference type="ARBA" id="ARBA00022448"/>
    </source>
</evidence>
<dbReference type="CDD" id="cd13585">
    <property type="entry name" value="PBP2_TMBP_like"/>
    <property type="match status" value="1"/>
</dbReference>
<proteinExistence type="inferred from homology"/>
<dbReference type="SUPFAM" id="SSF53850">
    <property type="entry name" value="Periplasmic binding protein-like II"/>
    <property type="match status" value="1"/>
</dbReference>
<dbReference type="Proteomes" id="UP000276542">
    <property type="component" value="Unassembled WGS sequence"/>
</dbReference>
<dbReference type="OrthoDB" id="7937990at2"/>
<dbReference type="GO" id="GO:0055052">
    <property type="term" value="C:ATP-binding cassette (ABC) transporter complex, substrate-binding subunit-containing"/>
    <property type="evidence" value="ECO:0007669"/>
    <property type="project" value="TreeGrafter"/>
</dbReference>
<dbReference type="PROSITE" id="PS51257">
    <property type="entry name" value="PROKAR_LIPOPROTEIN"/>
    <property type="match status" value="1"/>
</dbReference>
<evidence type="ECO:0000313" key="6">
    <source>
        <dbReference type="Proteomes" id="UP000276542"/>
    </source>
</evidence>
<comment type="caution">
    <text evidence="5">The sequence shown here is derived from an EMBL/GenBank/DDBJ whole genome shotgun (WGS) entry which is preliminary data.</text>
</comment>
<dbReference type="AlphaFoldDB" id="A0A3A5HF30"/>
<dbReference type="EMBL" id="QYRP01000002">
    <property type="protein sequence ID" value="RJS46590.1"/>
    <property type="molecule type" value="Genomic_DNA"/>
</dbReference>
<dbReference type="GO" id="GO:0042956">
    <property type="term" value="P:maltodextrin transmembrane transport"/>
    <property type="evidence" value="ECO:0007669"/>
    <property type="project" value="TreeGrafter"/>
</dbReference>
<keyword evidence="3 4" id="KW-0732">Signal</keyword>
<evidence type="ECO:0000256" key="4">
    <source>
        <dbReference type="SAM" id="SignalP"/>
    </source>
</evidence>
<comment type="similarity">
    <text evidence="1">Belongs to the bacterial solute-binding protein 1 family.</text>
</comment>
<sequence>MRRNSPFRRSAVAGLAVLTTSALLAACGGSGSDGESASDTVTVWTGLPYDTFQKPNAEIFAACEKETGIKAKLADFPAGELTSKALKAATSGDLPGLLYLEGTDLGRVVETGLLTALTDYGITGDDYSETVQDMGSIDGELYGIAPGVNTVAAFYNKDLFAAKGVKVPRTYAEFRAAAKKVSDDKTIGFSLAADTGTGPYVFLPFLLGAGGDPADLATPEAATALQLWNDLVADGSAPKSATTVGWEAQDAFREGKAAMVLAGAWLFGEDLPFEVGAFPVPTPDGTGNPISPIGAELWTIPATGEKTQKNAAKLLACVTSDENSLAMAEASHRTPSKTTISADYLAKFPAEQPLVDLIDDAYLRDPETAGAEAEALATAIQDSLANGTAPADALAAASK</sequence>
<keyword evidence="2" id="KW-0813">Transport</keyword>
<feature type="chain" id="PRO_5017239952" evidence="4">
    <location>
        <begin position="26"/>
        <end position="399"/>
    </location>
</feature>
<name>A0A3A5HF30_9ACTN</name>
<protein>
    <submittedName>
        <fullName evidence="5">Sugar ABC transporter substrate-binding protein</fullName>
    </submittedName>
</protein>
<evidence type="ECO:0000256" key="1">
    <source>
        <dbReference type="ARBA" id="ARBA00008520"/>
    </source>
</evidence>
<dbReference type="Pfam" id="PF13416">
    <property type="entry name" value="SBP_bac_8"/>
    <property type="match status" value="1"/>
</dbReference>
<dbReference type="GO" id="GO:1901982">
    <property type="term" value="F:maltose binding"/>
    <property type="evidence" value="ECO:0007669"/>
    <property type="project" value="TreeGrafter"/>
</dbReference>
<keyword evidence="6" id="KW-1185">Reference proteome</keyword>
<accession>A0A3A5HF30</accession>
<evidence type="ECO:0000256" key="3">
    <source>
        <dbReference type="ARBA" id="ARBA00022729"/>
    </source>
</evidence>
<organism evidence="5 6">
    <name type="scientific">Nocardioides cavernaquae</name>
    <dbReference type="NCBI Taxonomy" id="2321396"/>
    <lineage>
        <taxon>Bacteria</taxon>
        <taxon>Bacillati</taxon>
        <taxon>Actinomycetota</taxon>
        <taxon>Actinomycetes</taxon>
        <taxon>Propionibacteriales</taxon>
        <taxon>Nocardioidaceae</taxon>
        <taxon>Nocardioides</taxon>
    </lineage>
</organism>
<dbReference type="RefSeq" id="WP_120060561.1">
    <property type="nucleotide sequence ID" value="NZ_QYRP01000002.1"/>
</dbReference>